<sequence length="949" mass="111187">MYRKEHPSVFRHRHSSRFEKPPNFPSLYPPSFPVRRPFFSRRRILCNRFSNQGFRPFIRQPALDYRPARMPRMNSNFFRSQNYNDFALENNTDQSTISFTPSNNFEASNANSRPYVPVQKDNLNIDGFACSNLVSSSLCEENFQSNEDLWIETQAPNGRIYYYNANSRATRWDRPENVKIINLNEVKALTNAYPVTPMPEVKMQNPEPVYTPINQQPYVAPFPPASTVAGMSPGLFVFPPPNLYSSAPFQMGTQNLINAPIPIYNFDVCREPCVQENVSVDEKDFVPFNHQDTGSYNMQCNSENLPHDDQISGHADNNSDSNNPLLSNMQKSDEAKQIYLLQEMESPLNATEDHSISDKEIEMKVEAFATNENSTDCTADIQNFLQKERENKDSSESNASNTPIDKSRPVCSIPVPGSKWCIVWTGEERVFYYDAELKISVWEIPEELKNRQDVQKLIESPPVIEEIKESKPSPESNAKKIKIENETNFDSSSKTEVMDSESTETKIVDETTEKEDIPHETRVQLFLQMLSEKNISAFSTLEKELHKIVLDSRYVLLSPRERKQKFEYYLREKLEEERVSRQREILKLKEEFKNLLREVNVNINTRFSEFAHQHGKDPRFKAVEKLKDREVLFNEFVGNLHNDSKKNLSEEQKTAFLNLLKEQDSIHKHSCWSDVKNEISNDGRYLSINNEAIKEKLFKEHVKSCLVHGSDAQKEKEDRINASIQIRKEEVQRDLSYHLKERNKERENHKYEATINNYKALLVDLVKRSDMSWRDAKKLMKADHRWSDVSELRYEKLVKYFDEHIDYLIMKKKQKFRQFLREIPEINLISTWKEVKKIVLSDSRCRQFSSDEKKCEKEFKEFMKHKLKAAKEDFKDLLKETKMITHASRNLIKASNHLESIEKVLENDIRYLTLKCIEKERKEILLSYIDKLYYKGPPRPPTATEPEKR</sequence>
<dbReference type="PANTHER" id="PTHR15377">
    <property type="entry name" value="TRANSCRIPTION ELONGATION REGULATOR 1"/>
    <property type="match status" value="1"/>
</dbReference>
<organism evidence="6 7">
    <name type="scientific">Caerostris darwini</name>
    <dbReference type="NCBI Taxonomy" id="1538125"/>
    <lineage>
        <taxon>Eukaryota</taxon>
        <taxon>Metazoa</taxon>
        <taxon>Ecdysozoa</taxon>
        <taxon>Arthropoda</taxon>
        <taxon>Chelicerata</taxon>
        <taxon>Arachnida</taxon>
        <taxon>Araneae</taxon>
        <taxon>Araneomorphae</taxon>
        <taxon>Entelegynae</taxon>
        <taxon>Araneoidea</taxon>
        <taxon>Araneidae</taxon>
        <taxon>Caerostris</taxon>
    </lineage>
</organism>
<dbReference type="SUPFAM" id="SSF51045">
    <property type="entry name" value="WW domain"/>
    <property type="match status" value="2"/>
</dbReference>
<dbReference type="GO" id="GO:0070063">
    <property type="term" value="F:RNA polymerase binding"/>
    <property type="evidence" value="ECO:0007669"/>
    <property type="project" value="InterPro"/>
</dbReference>
<dbReference type="PROSITE" id="PS51676">
    <property type="entry name" value="FF"/>
    <property type="match status" value="4"/>
</dbReference>
<dbReference type="PROSITE" id="PS50020">
    <property type="entry name" value="WW_DOMAIN_2"/>
    <property type="match status" value="2"/>
</dbReference>
<keyword evidence="2" id="KW-0175">Coiled coil</keyword>
<feature type="domain" description="WW" evidence="4">
    <location>
        <begin position="144"/>
        <end position="177"/>
    </location>
</feature>
<dbReference type="SMART" id="SM00441">
    <property type="entry name" value="FF"/>
    <property type="match status" value="6"/>
</dbReference>
<accession>A0AAV4S7C3</accession>
<dbReference type="InterPro" id="IPR036517">
    <property type="entry name" value="FF_domain_sf"/>
</dbReference>
<feature type="domain" description="FF" evidence="5">
    <location>
        <begin position="585"/>
        <end position="639"/>
    </location>
</feature>
<feature type="compositionally biased region" description="Low complexity" evidence="3">
    <location>
        <begin position="316"/>
        <end position="327"/>
    </location>
</feature>
<reference evidence="6 7" key="1">
    <citation type="submission" date="2021-06" db="EMBL/GenBank/DDBJ databases">
        <title>Caerostris darwini draft genome.</title>
        <authorList>
            <person name="Kono N."/>
            <person name="Arakawa K."/>
        </authorList>
    </citation>
    <scope>NUCLEOTIDE SEQUENCE [LARGE SCALE GENOMIC DNA]</scope>
</reference>
<keyword evidence="1" id="KW-0677">Repeat</keyword>
<dbReference type="InterPro" id="IPR001202">
    <property type="entry name" value="WW_dom"/>
</dbReference>
<feature type="domain" description="FF" evidence="5">
    <location>
        <begin position="866"/>
        <end position="931"/>
    </location>
</feature>
<evidence type="ECO:0000256" key="3">
    <source>
        <dbReference type="SAM" id="MobiDB-lite"/>
    </source>
</evidence>
<feature type="domain" description="FF" evidence="5">
    <location>
        <begin position="809"/>
        <end position="865"/>
    </location>
</feature>
<dbReference type="GO" id="GO:0003712">
    <property type="term" value="F:transcription coregulator activity"/>
    <property type="evidence" value="ECO:0007669"/>
    <property type="project" value="TreeGrafter"/>
</dbReference>
<dbReference type="Pfam" id="PF00397">
    <property type="entry name" value="WW"/>
    <property type="match status" value="1"/>
</dbReference>
<dbReference type="GO" id="GO:0005634">
    <property type="term" value="C:nucleus"/>
    <property type="evidence" value="ECO:0007669"/>
    <property type="project" value="TreeGrafter"/>
</dbReference>
<dbReference type="PROSITE" id="PS01159">
    <property type="entry name" value="WW_DOMAIN_1"/>
    <property type="match status" value="1"/>
</dbReference>
<dbReference type="InterPro" id="IPR045148">
    <property type="entry name" value="TCRG1-like"/>
</dbReference>
<dbReference type="InterPro" id="IPR002713">
    <property type="entry name" value="FF_domain"/>
</dbReference>
<dbReference type="Proteomes" id="UP001054837">
    <property type="component" value="Unassembled WGS sequence"/>
</dbReference>
<dbReference type="CDD" id="cd00201">
    <property type="entry name" value="WW"/>
    <property type="match status" value="2"/>
</dbReference>
<dbReference type="Gene3D" id="1.10.10.440">
    <property type="entry name" value="FF domain"/>
    <property type="match status" value="6"/>
</dbReference>
<evidence type="ECO:0000259" key="5">
    <source>
        <dbReference type="PROSITE" id="PS51676"/>
    </source>
</evidence>
<evidence type="ECO:0000259" key="4">
    <source>
        <dbReference type="PROSITE" id="PS50020"/>
    </source>
</evidence>
<proteinExistence type="predicted"/>
<dbReference type="Gene3D" id="2.20.70.10">
    <property type="match status" value="2"/>
</dbReference>
<name>A0AAV4S7C3_9ARAC</name>
<dbReference type="InterPro" id="IPR036020">
    <property type="entry name" value="WW_dom_sf"/>
</dbReference>
<dbReference type="Pfam" id="PF01846">
    <property type="entry name" value="FF"/>
    <property type="match status" value="4"/>
</dbReference>
<dbReference type="PANTHER" id="PTHR15377:SF3">
    <property type="entry name" value="WW DOMAIN-CONTAINING PROTEIN"/>
    <property type="match status" value="1"/>
</dbReference>
<feature type="domain" description="WW" evidence="4">
    <location>
        <begin position="420"/>
        <end position="447"/>
    </location>
</feature>
<dbReference type="FunFam" id="2.20.70.10:FF:000049">
    <property type="entry name" value="Transcription elongation regulator 1-like"/>
    <property type="match status" value="1"/>
</dbReference>
<dbReference type="SUPFAM" id="SSF81698">
    <property type="entry name" value="FF domain"/>
    <property type="match status" value="6"/>
</dbReference>
<dbReference type="Pfam" id="PF23517">
    <property type="entry name" value="WW_TCERG1"/>
    <property type="match status" value="1"/>
</dbReference>
<dbReference type="InterPro" id="IPR057565">
    <property type="entry name" value="WW_TCRG1_3rd"/>
</dbReference>
<dbReference type="EMBL" id="BPLQ01007426">
    <property type="protein sequence ID" value="GIY30060.1"/>
    <property type="molecule type" value="Genomic_DNA"/>
</dbReference>
<evidence type="ECO:0000256" key="1">
    <source>
        <dbReference type="ARBA" id="ARBA00022737"/>
    </source>
</evidence>
<evidence type="ECO:0000313" key="6">
    <source>
        <dbReference type="EMBL" id="GIY30060.1"/>
    </source>
</evidence>
<keyword evidence="7" id="KW-1185">Reference proteome</keyword>
<dbReference type="AlphaFoldDB" id="A0AAV4S7C3"/>
<comment type="caution">
    <text evidence="6">The sequence shown here is derived from an EMBL/GenBank/DDBJ whole genome shotgun (WGS) entry which is preliminary data.</text>
</comment>
<feature type="coiled-coil region" evidence="2">
    <location>
        <begin position="571"/>
        <end position="598"/>
    </location>
</feature>
<feature type="domain" description="FF" evidence="5">
    <location>
        <begin position="646"/>
        <end position="704"/>
    </location>
</feature>
<evidence type="ECO:0000313" key="7">
    <source>
        <dbReference type="Proteomes" id="UP001054837"/>
    </source>
</evidence>
<gene>
    <name evidence="6" type="primary">TCERG1</name>
    <name evidence="6" type="ORF">CDAR_445301</name>
</gene>
<feature type="region of interest" description="Disordered" evidence="3">
    <location>
        <begin position="388"/>
        <end position="409"/>
    </location>
</feature>
<evidence type="ECO:0000256" key="2">
    <source>
        <dbReference type="SAM" id="Coils"/>
    </source>
</evidence>
<dbReference type="SMART" id="SM00456">
    <property type="entry name" value="WW"/>
    <property type="match status" value="2"/>
</dbReference>
<protein>
    <submittedName>
        <fullName evidence="6">Transcription elongation regulator 1</fullName>
    </submittedName>
</protein>
<feature type="region of interest" description="Disordered" evidence="3">
    <location>
        <begin position="296"/>
        <end position="327"/>
    </location>
</feature>